<proteinExistence type="predicted"/>
<comment type="caution">
    <text evidence="2">The sequence shown here is derived from an EMBL/GenBank/DDBJ whole genome shotgun (WGS) entry which is preliminary data.</text>
</comment>
<feature type="region of interest" description="Disordered" evidence="1">
    <location>
        <begin position="88"/>
        <end position="111"/>
    </location>
</feature>
<organism evidence="2 3">
    <name type="scientific">Porites lobata</name>
    <dbReference type="NCBI Taxonomy" id="104759"/>
    <lineage>
        <taxon>Eukaryota</taxon>
        <taxon>Metazoa</taxon>
        <taxon>Cnidaria</taxon>
        <taxon>Anthozoa</taxon>
        <taxon>Hexacorallia</taxon>
        <taxon>Scleractinia</taxon>
        <taxon>Fungiina</taxon>
        <taxon>Poritidae</taxon>
        <taxon>Porites</taxon>
    </lineage>
</organism>
<keyword evidence="3" id="KW-1185">Reference proteome</keyword>
<accession>A0ABN8S369</accession>
<feature type="region of interest" description="Disordered" evidence="1">
    <location>
        <begin position="135"/>
        <end position="155"/>
    </location>
</feature>
<dbReference type="Proteomes" id="UP001159405">
    <property type="component" value="Unassembled WGS sequence"/>
</dbReference>
<feature type="compositionally biased region" description="Acidic residues" evidence="1">
    <location>
        <begin position="99"/>
        <end position="108"/>
    </location>
</feature>
<evidence type="ECO:0000313" key="2">
    <source>
        <dbReference type="EMBL" id="CAH3185899.1"/>
    </source>
</evidence>
<evidence type="ECO:0000256" key="1">
    <source>
        <dbReference type="SAM" id="MobiDB-lite"/>
    </source>
</evidence>
<name>A0ABN8S369_9CNID</name>
<evidence type="ECO:0000313" key="3">
    <source>
        <dbReference type="Proteomes" id="UP001159405"/>
    </source>
</evidence>
<reference evidence="2 3" key="1">
    <citation type="submission" date="2022-05" db="EMBL/GenBank/DDBJ databases">
        <authorList>
            <consortium name="Genoscope - CEA"/>
            <person name="William W."/>
        </authorList>
    </citation>
    <scope>NUCLEOTIDE SEQUENCE [LARGE SCALE GENOMIC DNA]</scope>
</reference>
<gene>
    <name evidence="2" type="ORF">PLOB_00033746</name>
</gene>
<protein>
    <submittedName>
        <fullName evidence="2">Uncharacterized protein</fullName>
    </submittedName>
</protein>
<dbReference type="EMBL" id="CALNXK010000450">
    <property type="protein sequence ID" value="CAH3185899.1"/>
    <property type="molecule type" value="Genomic_DNA"/>
</dbReference>
<sequence>MASTNAGLCQGNMTWCFKVRGNNYHWVIDLYQRLNLPVIPAAVEALIKCVQDRAAELNKQQTEARKQQRIRMKVARTEDQEARKKWVKQQAFRHTYGGDSEDEGDDDGQLVSDVNEILGNEDDLLVVSGRKCRCGSTRHQRTSHKDCPLNKKPKK</sequence>